<protein>
    <submittedName>
        <fullName evidence="2">Uncharacterized protein</fullName>
    </submittedName>
</protein>
<organism evidence="2 3">
    <name type="scientific">Pythium oligandrum</name>
    <name type="common">Mycoparasitic fungus</name>
    <dbReference type="NCBI Taxonomy" id="41045"/>
    <lineage>
        <taxon>Eukaryota</taxon>
        <taxon>Sar</taxon>
        <taxon>Stramenopiles</taxon>
        <taxon>Oomycota</taxon>
        <taxon>Peronosporomycetes</taxon>
        <taxon>Pythiales</taxon>
        <taxon>Pythiaceae</taxon>
        <taxon>Pythium</taxon>
    </lineage>
</organism>
<feature type="compositionally biased region" description="Basic and acidic residues" evidence="1">
    <location>
        <begin position="321"/>
        <end position="338"/>
    </location>
</feature>
<feature type="compositionally biased region" description="Polar residues" evidence="1">
    <location>
        <begin position="355"/>
        <end position="368"/>
    </location>
</feature>
<feature type="region of interest" description="Disordered" evidence="1">
    <location>
        <begin position="1"/>
        <end position="43"/>
    </location>
</feature>
<keyword evidence="3" id="KW-1185">Reference proteome</keyword>
<dbReference type="OrthoDB" id="168477at2759"/>
<dbReference type="AlphaFoldDB" id="A0A8K1C9T1"/>
<comment type="caution">
    <text evidence="2">The sequence shown here is derived from an EMBL/GenBank/DDBJ whole genome shotgun (WGS) entry which is preliminary data.</text>
</comment>
<evidence type="ECO:0000313" key="2">
    <source>
        <dbReference type="EMBL" id="TMW59006.1"/>
    </source>
</evidence>
<evidence type="ECO:0000256" key="1">
    <source>
        <dbReference type="SAM" id="MobiDB-lite"/>
    </source>
</evidence>
<feature type="region of interest" description="Disordered" evidence="1">
    <location>
        <begin position="315"/>
        <end position="368"/>
    </location>
</feature>
<dbReference type="Proteomes" id="UP000794436">
    <property type="component" value="Unassembled WGS sequence"/>
</dbReference>
<name>A0A8K1C9T1_PYTOL</name>
<reference evidence="2" key="1">
    <citation type="submission" date="2019-03" db="EMBL/GenBank/DDBJ databases">
        <title>Long read genome sequence of the mycoparasitic Pythium oligandrum ATCC 38472 isolated from sugarbeet rhizosphere.</title>
        <authorList>
            <person name="Gaulin E."/>
        </authorList>
    </citation>
    <scope>NUCLEOTIDE SEQUENCE</scope>
    <source>
        <strain evidence="2">ATCC 38472_TT</strain>
    </source>
</reference>
<dbReference type="EMBL" id="SPLM01000110">
    <property type="protein sequence ID" value="TMW59006.1"/>
    <property type="molecule type" value="Genomic_DNA"/>
</dbReference>
<proteinExistence type="predicted"/>
<gene>
    <name evidence="2" type="ORF">Poli38472_007151</name>
</gene>
<sequence length="497" mass="54584">MASPARRAVAKLPRRLSLGKSPVSSTTSTPRPTRRMSAQRPRSTSLLGMQLIAALDDQDDERARHGVFDGLYSLNEDVDVDDEVDVDMDMEINADVFRPSAMLTSDEYGSSSTMDALYAFNDRETHAQDAVDEREDDGFVDIEQMLLNDSDDAVMAQLAQLERPIQSLDEETTTMGKRKRGDGFCQLPIKDKQVVLPSHASAHVDEQQRHLDIAATLPPKYVLSESSPLKRRVYRRTFGERAACFAFAGASTRSVTTCTETSTPAKRPRKTLAPATTTMPTVPPAVPAPVSSRRTLFKEAVNPAPLRVVKAVIEEEEEETKEEKEAPKDKKTAIKTEEVNDPLTTPVRPRRRPLATSSSRQSDPVTTPCTPAMSIVIFETPVPAITRASKAFKSISPTTHFDKATVIHAKDTPGKVDKFEWTIRSSSPTTVITSVMPIKADKVEEKSVSTPALDVASVAALLPPPYLRGPSSSPEKRRVHSTTFGSFARSFSFTASR</sequence>
<accession>A0A8K1C9T1</accession>
<evidence type="ECO:0000313" key="3">
    <source>
        <dbReference type="Proteomes" id="UP000794436"/>
    </source>
</evidence>
<feature type="compositionally biased region" description="Low complexity" evidence="1">
    <location>
        <begin position="21"/>
        <end position="31"/>
    </location>
</feature>